<dbReference type="NCBIfam" id="TIGR00555">
    <property type="entry name" value="panK_eukar"/>
    <property type="match status" value="1"/>
</dbReference>
<proteinExistence type="predicted"/>
<dbReference type="InterPro" id="IPR043129">
    <property type="entry name" value="ATPase_NBD"/>
</dbReference>
<dbReference type="OrthoDB" id="498611at2759"/>
<dbReference type="Gene3D" id="3.30.420.510">
    <property type="match status" value="1"/>
</dbReference>
<dbReference type="Proteomes" id="UP000095009">
    <property type="component" value="Unassembled WGS sequence"/>
</dbReference>
<feature type="compositionally biased region" description="Polar residues" evidence="5">
    <location>
        <begin position="7"/>
        <end position="25"/>
    </location>
</feature>
<protein>
    <submittedName>
        <fullName evidence="6">Fumble-domain-containing protein</fullName>
    </submittedName>
</protein>
<evidence type="ECO:0000256" key="1">
    <source>
        <dbReference type="ARBA" id="ARBA00022741"/>
    </source>
</evidence>
<keyword evidence="1" id="KW-0547">Nucleotide-binding</keyword>
<gene>
    <name evidence="6" type="ORF">NADFUDRAFT_80951</name>
</gene>
<dbReference type="InterPro" id="IPR004567">
    <property type="entry name" value="Type_II_PanK"/>
</dbReference>
<feature type="region of interest" description="Disordered" evidence="5">
    <location>
        <begin position="1"/>
        <end position="94"/>
    </location>
</feature>
<evidence type="ECO:0000256" key="5">
    <source>
        <dbReference type="SAM" id="MobiDB-lite"/>
    </source>
</evidence>
<evidence type="ECO:0000256" key="4">
    <source>
        <dbReference type="SAM" id="Coils"/>
    </source>
</evidence>
<dbReference type="PANTHER" id="PTHR12280:SF20">
    <property type="entry name" value="4'-PHOSPHOPANTETHEINE PHOSPHATASE"/>
    <property type="match status" value="1"/>
</dbReference>
<feature type="compositionally biased region" description="Low complexity" evidence="5">
    <location>
        <begin position="248"/>
        <end position="276"/>
    </location>
</feature>
<keyword evidence="4" id="KW-0175">Coiled coil</keyword>
<feature type="compositionally biased region" description="Polar residues" evidence="5">
    <location>
        <begin position="36"/>
        <end position="46"/>
    </location>
</feature>
<dbReference type="GO" id="GO:0004594">
    <property type="term" value="F:pantothenate kinase activity"/>
    <property type="evidence" value="ECO:0007669"/>
    <property type="project" value="TreeGrafter"/>
</dbReference>
<reference evidence="6 7" key="1">
    <citation type="journal article" date="2016" name="Proc. Natl. Acad. Sci. U.S.A.">
        <title>Comparative genomics of biotechnologically important yeasts.</title>
        <authorList>
            <person name="Riley R."/>
            <person name="Haridas S."/>
            <person name="Wolfe K.H."/>
            <person name="Lopes M.R."/>
            <person name="Hittinger C.T."/>
            <person name="Goeker M."/>
            <person name="Salamov A.A."/>
            <person name="Wisecaver J.H."/>
            <person name="Long T.M."/>
            <person name="Calvey C.H."/>
            <person name="Aerts A.L."/>
            <person name="Barry K.W."/>
            <person name="Choi C."/>
            <person name="Clum A."/>
            <person name="Coughlan A.Y."/>
            <person name="Deshpande S."/>
            <person name="Douglass A.P."/>
            <person name="Hanson S.J."/>
            <person name="Klenk H.-P."/>
            <person name="LaButti K.M."/>
            <person name="Lapidus A."/>
            <person name="Lindquist E.A."/>
            <person name="Lipzen A.M."/>
            <person name="Meier-Kolthoff J.P."/>
            <person name="Ohm R.A."/>
            <person name="Otillar R.P."/>
            <person name="Pangilinan J.L."/>
            <person name="Peng Y."/>
            <person name="Rokas A."/>
            <person name="Rosa C.A."/>
            <person name="Scheuner C."/>
            <person name="Sibirny A.A."/>
            <person name="Slot J.C."/>
            <person name="Stielow J.B."/>
            <person name="Sun H."/>
            <person name="Kurtzman C.P."/>
            <person name="Blackwell M."/>
            <person name="Grigoriev I.V."/>
            <person name="Jeffries T.W."/>
        </authorList>
    </citation>
    <scope>NUCLEOTIDE SEQUENCE [LARGE SCALE GENOMIC DNA]</scope>
    <source>
        <strain evidence="6 7">DSM 6958</strain>
    </source>
</reference>
<feature type="region of interest" description="Disordered" evidence="5">
    <location>
        <begin position="114"/>
        <end position="143"/>
    </location>
</feature>
<feature type="compositionally biased region" description="Polar residues" evidence="5">
    <location>
        <begin position="69"/>
        <end position="91"/>
    </location>
</feature>
<evidence type="ECO:0000313" key="6">
    <source>
        <dbReference type="EMBL" id="ODQ67792.1"/>
    </source>
</evidence>
<feature type="coiled-coil region" evidence="4">
    <location>
        <begin position="585"/>
        <end position="646"/>
    </location>
</feature>
<dbReference type="STRING" id="857566.A0A1E3PS69"/>
<name>A0A1E3PS69_9ASCO</name>
<sequence>MAPLSYPGQSTHHGSQAQNSPNRTLAESLHVKSPALSPSATSTLQMATADLQRITSRSPRIAAAKSAPPQKNSAYPPSPDQSLDQNPTPNTMAGIKPTLITDIIIDDPTIDPLALTDGVLPPKPSSERDSESHPEHDYDTDTDLDFHPDYTFIDPGAVQINVTDAFIIDRDVVDGRQTPPDTRDIALPNHNAQVSHIAVDIGGSLAKVVYFTKDAHGKGGRLNFNKFETEKIDELIEFMKHLIARDGTTSSSMPSKSSSSTSLSSLSSSTSSSTSSSSVASTQIWATGGGAFKFYDRLTQELGVPVNREDEMSCLIAGLDFFINEIPKEVFCYSEQDPMRFPEPRSKDKVYPYLLVNIGSGVSMLKVTGTNQFERIGGSSLGGGTLWGLLTLITGAKDFDEMLEMTEQGDNTTVDLLVSDIYGESDVLTNLGLKPTTIASTFAKIFKWATKFNRETDEQIKALHNQEQNQEDDNHNTLSYKCEELRLKRYSTIKSHFRKEDIATSLLYAISNNIGHIAQLQAKIHNLQHIYFGGSYIRGHPQTMNTLSYAIRYWSNGTKQAYFLRHEGYLGAVGAFLKQNPPVWNSRQRRQRKQMTKQYQEMTQNDDIMKSNQTIRRNNESNSVIANNLDCEILELESRLAALKSKRAQLN</sequence>
<evidence type="ECO:0000313" key="7">
    <source>
        <dbReference type="Proteomes" id="UP000095009"/>
    </source>
</evidence>
<evidence type="ECO:0000256" key="3">
    <source>
        <dbReference type="ARBA" id="ARBA00022993"/>
    </source>
</evidence>
<dbReference type="SUPFAM" id="SSF53067">
    <property type="entry name" value="Actin-like ATPase domain"/>
    <property type="match status" value="2"/>
</dbReference>
<dbReference type="GO" id="GO:0005634">
    <property type="term" value="C:nucleus"/>
    <property type="evidence" value="ECO:0007669"/>
    <property type="project" value="TreeGrafter"/>
</dbReference>
<dbReference type="AlphaFoldDB" id="A0A1E3PS69"/>
<dbReference type="GO" id="GO:0015937">
    <property type="term" value="P:coenzyme A biosynthetic process"/>
    <property type="evidence" value="ECO:0007669"/>
    <property type="project" value="UniProtKB-KW"/>
</dbReference>
<dbReference type="PANTHER" id="PTHR12280">
    <property type="entry name" value="PANTOTHENATE KINASE"/>
    <property type="match status" value="1"/>
</dbReference>
<keyword evidence="7" id="KW-1185">Reference proteome</keyword>
<feature type="compositionally biased region" description="Basic and acidic residues" evidence="5">
    <location>
        <begin position="125"/>
        <end position="143"/>
    </location>
</feature>
<dbReference type="Pfam" id="PF03630">
    <property type="entry name" value="Fumble"/>
    <property type="match status" value="1"/>
</dbReference>
<feature type="region of interest" description="Disordered" evidence="5">
    <location>
        <begin position="247"/>
        <end position="276"/>
    </location>
</feature>
<dbReference type="GO" id="GO:0005829">
    <property type="term" value="C:cytosol"/>
    <property type="evidence" value="ECO:0007669"/>
    <property type="project" value="TreeGrafter"/>
</dbReference>
<dbReference type="CDD" id="cd24123">
    <property type="entry name" value="ASKHA_NBD_PanK-II_Pank4"/>
    <property type="match status" value="1"/>
</dbReference>
<organism evidence="6 7">
    <name type="scientific">Nadsonia fulvescens var. elongata DSM 6958</name>
    <dbReference type="NCBI Taxonomy" id="857566"/>
    <lineage>
        <taxon>Eukaryota</taxon>
        <taxon>Fungi</taxon>
        <taxon>Dikarya</taxon>
        <taxon>Ascomycota</taxon>
        <taxon>Saccharomycotina</taxon>
        <taxon>Dipodascomycetes</taxon>
        <taxon>Dipodascales</taxon>
        <taxon>Dipodascales incertae sedis</taxon>
        <taxon>Nadsonia</taxon>
    </lineage>
</organism>
<dbReference type="GO" id="GO:0005524">
    <property type="term" value="F:ATP binding"/>
    <property type="evidence" value="ECO:0007669"/>
    <property type="project" value="UniProtKB-KW"/>
</dbReference>
<keyword evidence="3" id="KW-0173">Coenzyme A biosynthesis</keyword>
<dbReference type="EMBL" id="KV454406">
    <property type="protein sequence ID" value="ODQ67792.1"/>
    <property type="molecule type" value="Genomic_DNA"/>
</dbReference>
<accession>A0A1E3PS69</accession>
<evidence type="ECO:0000256" key="2">
    <source>
        <dbReference type="ARBA" id="ARBA00022840"/>
    </source>
</evidence>
<keyword evidence="2" id="KW-0067">ATP-binding</keyword>
<dbReference type="Gene3D" id="3.30.420.40">
    <property type="match status" value="1"/>
</dbReference>